<name>A0A1I7WH19_HETBA</name>
<evidence type="ECO:0000313" key="2">
    <source>
        <dbReference type="WBParaSite" id="Hba_04243"/>
    </source>
</evidence>
<sequence length="35" mass="4011">MVSFCFFPSFPKSTIMCVTSGEILYSIWSIENSEE</sequence>
<protein>
    <submittedName>
        <fullName evidence="2">WD_REPEATS_REGION domain-containing protein</fullName>
    </submittedName>
</protein>
<dbReference type="Proteomes" id="UP000095283">
    <property type="component" value="Unplaced"/>
</dbReference>
<keyword evidence="1" id="KW-1185">Reference proteome</keyword>
<evidence type="ECO:0000313" key="1">
    <source>
        <dbReference type="Proteomes" id="UP000095283"/>
    </source>
</evidence>
<proteinExistence type="predicted"/>
<dbReference type="WBParaSite" id="Hba_04243">
    <property type="protein sequence ID" value="Hba_04243"/>
    <property type="gene ID" value="Hba_04243"/>
</dbReference>
<dbReference type="AlphaFoldDB" id="A0A1I7WH19"/>
<organism evidence="1 2">
    <name type="scientific">Heterorhabditis bacteriophora</name>
    <name type="common">Entomopathogenic nematode worm</name>
    <dbReference type="NCBI Taxonomy" id="37862"/>
    <lineage>
        <taxon>Eukaryota</taxon>
        <taxon>Metazoa</taxon>
        <taxon>Ecdysozoa</taxon>
        <taxon>Nematoda</taxon>
        <taxon>Chromadorea</taxon>
        <taxon>Rhabditida</taxon>
        <taxon>Rhabditina</taxon>
        <taxon>Rhabditomorpha</taxon>
        <taxon>Strongyloidea</taxon>
        <taxon>Heterorhabditidae</taxon>
        <taxon>Heterorhabditis</taxon>
    </lineage>
</organism>
<accession>A0A1I7WH19</accession>
<reference evidence="2" key="1">
    <citation type="submission" date="2016-11" db="UniProtKB">
        <authorList>
            <consortium name="WormBaseParasite"/>
        </authorList>
    </citation>
    <scope>IDENTIFICATION</scope>
</reference>